<gene>
    <name evidence="1" type="ORF">NLG97_g9279</name>
</gene>
<sequence>MLHEDPGSGLRRVAPPSIPGKGQIRLASVGATCIQSPVDLSSFDPASLKILDRLDDLERLLRETAASSSSAASNPSPTDIKHEPNHPRYSNNEDRLSQASNVLHSPEMGRRMSSNSHSRPKEIATIAEDGGPEIGSILPLRVDRILQWPLFNEHGQNEPLCRLPPDAISTPSAAPSALAGLVDMESHRLYRLLDNFFIYIHCKNPILDEASTRRLVGNAFLNGIDWSPASCLAMIICALGSIATPFGDSHEAKPGSQAYQDSQVFFHAAQKRIGILLMSSDIVGAQCLFLSGVYMMMVFQPIYAWRFFSQALAACQHFPFLTRAQHMSGDSEFSPDSMEMGRQDTQEQAVYWSAWKSERELRNELSLPDFDIVHSGSTLYPPFFPAPPVPPADSPEGPDSETQRARGAWLFYLAEISLRRLTSRLCSEVTKLRQQTPSNSRFLKLLGDMITEYEGQAREWSDNLPAELSIQTPVAEDGISRSVLRGRMINLYEMFYWPFVMAGLSAAASGIAVSDSVSRFAYTGLEMHVHQVHVNEPGFFHRHHGCMFMIRACTRSALVLVAAAKSGMSMPANWQQPVYNVAGMLAYWEDEDRDLVHWRTTLENEVASILGR</sequence>
<protein>
    <submittedName>
        <fullName evidence="1">Uncharacterized protein</fullName>
    </submittedName>
</protein>
<accession>A0ACC1QI60</accession>
<dbReference type="Proteomes" id="UP001148737">
    <property type="component" value="Unassembled WGS sequence"/>
</dbReference>
<evidence type="ECO:0000313" key="2">
    <source>
        <dbReference type="Proteomes" id="UP001148737"/>
    </source>
</evidence>
<comment type="caution">
    <text evidence="1">The sequence shown here is derived from an EMBL/GenBank/DDBJ whole genome shotgun (WGS) entry which is preliminary data.</text>
</comment>
<keyword evidence="2" id="KW-1185">Reference proteome</keyword>
<evidence type="ECO:0000313" key="1">
    <source>
        <dbReference type="EMBL" id="KAJ3475982.1"/>
    </source>
</evidence>
<reference evidence="1" key="1">
    <citation type="submission" date="2022-07" db="EMBL/GenBank/DDBJ databases">
        <title>Genome Sequence of Lecanicillium saksenae.</title>
        <authorList>
            <person name="Buettner E."/>
        </authorList>
    </citation>
    <scope>NUCLEOTIDE SEQUENCE</scope>
    <source>
        <strain evidence="1">VT-O1</strain>
    </source>
</reference>
<name>A0ACC1QI60_9HYPO</name>
<organism evidence="1 2">
    <name type="scientific">Lecanicillium saksenae</name>
    <dbReference type="NCBI Taxonomy" id="468837"/>
    <lineage>
        <taxon>Eukaryota</taxon>
        <taxon>Fungi</taxon>
        <taxon>Dikarya</taxon>
        <taxon>Ascomycota</taxon>
        <taxon>Pezizomycotina</taxon>
        <taxon>Sordariomycetes</taxon>
        <taxon>Hypocreomycetidae</taxon>
        <taxon>Hypocreales</taxon>
        <taxon>Cordycipitaceae</taxon>
        <taxon>Lecanicillium</taxon>
    </lineage>
</organism>
<dbReference type="EMBL" id="JANAKD010001866">
    <property type="protein sequence ID" value="KAJ3475982.1"/>
    <property type="molecule type" value="Genomic_DNA"/>
</dbReference>
<proteinExistence type="predicted"/>